<organism evidence="6 7">
    <name type="scientific">Pseudonocardia humida</name>
    <dbReference type="NCBI Taxonomy" id="2800819"/>
    <lineage>
        <taxon>Bacteria</taxon>
        <taxon>Bacillati</taxon>
        <taxon>Actinomycetota</taxon>
        <taxon>Actinomycetes</taxon>
        <taxon>Pseudonocardiales</taxon>
        <taxon>Pseudonocardiaceae</taxon>
        <taxon>Pseudonocardia</taxon>
    </lineage>
</organism>
<dbReference type="PROSITE" id="PS51352">
    <property type="entry name" value="THIOREDOXIN_2"/>
    <property type="match status" value="1"/>
</dbReference>
<comment type="function">
    <text evidence="3">Thiol-specific peroxidase that catalyzes the reduction of hydrogen peroxide and organic hydroperoxides to water and alcohols, respectively. Plays a role in cell protection against oxidative stress by detoxifying peroxides.</text>
</comment>
<dbReference type="Pfam" id="PF08534">
    <property type="entry name" value="Redoxin"/>
    <property type="match status" value="1"/>
</dbReference>
<feature type="region of interest" description="Disordered" evidence="4">
    <location>
        <begin position="1"/>
        <end position="21"/>
    </location>
</feature>
<accession>A0ABT1A2E0</accession>
<dbReference type="EC" id="1.11.1.27" evidence="3"/>
<dbReference type="Proteomes" id="UP001165283">
    <property type="component" value="Unassembled WGS sequence"/>
</dbReference>
<dbReference type="EMBL" id="JAGSOV010000040">
    <property type="protein sequence ID" value="MCO1657176.1"/>
    <property type="molecule type" value="Genomic_DNA"/>
</dbReference>
<evidence type="ECO:0000256" key="3">
    <source>
        <dbReference type="RuleBase" id="RU366011"/>
    </source>
</evidence>
<dbReference type="InterPro" id="IPR037944">
    <property type="entry name" value="PRX5-like"/>
</dbReference>
<comment type="caution">
    <text evidence="6">The sequence shown here is derived from an EMBL/GenBank/DDBJ whole genome shotgun (WGS) entry which is preliminary data.</text>
</comment>
<evidence type="ECO:0000259" key="5">
    <source>
        <dbReference type="PROSITE" id="PS51352"/>
    </source>
</evidence>
<evidence type="ECO:0000256" key="1">
    <source>
        <dbReference type="ARBA" id="ARBA00022559"/>
    </source>
</evidence>
<evidence type="ECO:0000313" key="7">
    <source>
        <dbReference type="Proteomes" id="UP001165283"/>
    </source>
</evidence>
<dbReference type="InterPro" id="IPR013766">
    <property type="entry name" value="Thioredoxin_domain"/>
</dbReference>
<keyword evidence="3" id="KW-0049">Antioxidant</keyword>
<keyword evidence="1 3" id="KW-0575">Peroxidase</keyword>
<keyword evidence="2 3" id="KW-0560">Oxidoreductase</keyword>
<reference evidence="6" key="1">
    <citation type="submission" date="2021-04" db="EMBL/GenBank/DDBJ databases">
        <title>Pseudonocardia sp. nov., isolated from sandy soil of mangrove forest.</title>
        <authorList>
            <person name="Zan Z."/>
            <person name="Huang R."/>
            <person name="Liu W."/>
        </authorList>
    </citation>
    <scope>NUCLEOTIDE SEQUENCE</scope>
    <source>
        <strain evidence="6">S2-4</strain>
    </source>
</reference>
<dbReference type="PANTHER" id="PTHR10430">
    <property type="entry name" value="PEROXIREDOXIN"/>
    <property type="match status" value="1"/>
</dbReference>
<dbReference type="Gene3D" id="3.40.30.10">
    <property type="entry name" value="Glutaredoxin"/>
    <property type="match status" value="1"/>
</dbReference>
<keyword evidence="7" id="KW-1185">Reference proteome</keyword>
<feature type="domain" description="Thioredoxin" evidence="5">
    <location>
        <begin position="3"/>
        <end position="158"/>
    </location>
</feature>
<evidence type="ECO:0000256" key="2">
    <source>
        <dbReference type="ARBA" id="ARBA00023002"/>
    </source>
</evidence>
<dbReference type="CDD" id="cd03013">
    <property type="entry name" value="PRX5_like"/>
    <property type="match status" value="1"/>
</dbReference>
<dbReference type="InterPro" id="IPR036249">
    <property type="entry name" value="Thioredoxin-like_sf"/>
</dbReference>
<keyword evidence="3" id="KW-0676">Redox-active center</keyword>
<gene>
    <name evidence="6" type="ORF">KDL28_19130</name>
</gene>
<comment type="catalytic activity">
    <reaction evidence="3">
        <text>a hydroperoxide + 2 glutathione = an alcohol + glutathione disulfide + H2O</text>
        <dbReference type="Rhea" id="RHEA:62632"/>
        <dbReference type="ChEBI" id="CHEBI:15377"/>
        <dbReference type="ChEBI" id="CHEBI:30879"/>
        <dbReference type="ChEBI" id="CHEBI:35924"/>
        <dbReference type="ChEBI" id="CHEBI:57925"/>
        <dbReference type="ChEBI" id="CHEBI:58297"/>
        <dbReference type="EC" id="1.11.1.27"/>
    </reaction>
</comment>
<evidence type="ECO:0000256" key="4">
    <source>
        <dbReference type="SAM" id="MobiDB-lite"/>
    </source>
</evidence>
<evidence type="ECO:0000313" key="6">
    <source>
        <dbReference type="EMBL" id="MCO1657176.1"/>
    </source>
</evidence>
<name>A0ABT1A2E0_9PSEU</name>
<dbReference type="PANTHER" id="PTHR10430:SF16">
    <property type="entry name" value="PEROXIREDOXIN-5, MITOCHONDRIAL"/>
    <property type="match status" value="1"/>
</dbReference>
<sequence length="158" mass="16397">MTISAGDPLPDVELRTMTPDGPGTVRTADALGKGKVVLFAVPGAFTPGCSNVHLPGFVQNSAELRAKGVDTIACVAVNDVFVMDAWGKAHGADDILLLADGNAEFTEAMGLVLDGSRAGLGRRSKRYAAIVQDGVVRSIDVDESGIDLSTCSNILLKL</sequence>
<comment type="similarity">
    <text evidence="3">Belongs to the peroxiredoxin family. Prx5 subfamily.</text>
</comment>
<proteinExistence type="inferred from homology"/>
<protein>
    <recommendedName>
        <fullName evidence="3">Glutathione-dependent peroxiredoxin</fullName>
        <ecNumber evidence="3">1.11.1.27</ecNumber>
    </recommendedName>
</protein>
<dbReference type="SUPFAM" id="SSF52833">
    <property type="entry name" value="Thioredoxin-like"/>
    <property type="match status" value="1"/>
</dbReference>
<dbReference type="InterPro" id="IPR013740">
    <property type="entry name" value="Redoxin"/>
</dbReference>
<dbReference type="RefSeq" id="WP_252440622.1">
    <property type="nucleotide sequence ID" value="NZ_JAGSOV010000040.1"/>
</dbReference>